<accession>A0A7G8T6D7</accession>
<dbReference type="KEGG" id="cfem:HCR03_10335"/>
<keyword evidence="5" id="KW-1185">Reference proteome</keyword>
<dbReference type="EMBL" id="VWXL01000100">
    <property type="protein sequence ID" value="MVB12614.1"/>
    <property type="molecule type" value="Genomic_DNA"/>
</dbReference>
<evidence type="ECO:0000313" key="3">
    <source>
        <dbReference type="EMBL" id="MVB12614.1"/>
    </source>
</evidence>
<proteinExistence type="predicted"/>
<reference evidence="4 6" key="2">
    <citation type="submission" date="2020-08" db="EMBL/GenBank/DDBJ databases">
        <title>The isolate Caproiciproducens sp. 7D4C2 produces n-caproate at mildly acidic conditions from hexoses: genome and rBOX comparison with related strains and chain-elongating bacteria.</title>
        <authorList>
            <person name="Esquivel-Elizondo S."/>
            <person name="Bagci C."/>
            <person name="Temovska M."/>
            <person name="Jeon B.S."/>
            <person name="Bessarab I."/>
            <person name="Williams R.B.H."/>
            <person name="Huson D.H."/>
            <person name="Angenent L.T."/>
        </authorList>
    </citation>
    <scope>NUCLEOTIDE SEQUENCE [LARGE SCALE GENOMIC DNA]</scope>
    <source>
        <strain evidence="4 6">7D4C2</strain>
    </source>
</reference>
<dbReference type="GO" id="GO:1990904">
    <property type="term" value="C:ribonucleoprotein complex"/>
    <property type="evidence" value="ECO:0007669"/>
    <property type="project" value="UniProtKB-KW"/>
</dbReference>
<sequence length="95" mass="10602">MEFIRGLVVRSAAGRDKGGFFAVLGAQAGSVTICDGKRRSLQHPKKKNVIHLFPTKTLLPEQSLQTNREIRRALAAFEAGDRFPQEEAHVCRNRT</sequence>
<dbReference type="Proteomes" id="UP000469440">
    <property type="component" value="Unassembled WGS sequence"/>
</dbReference>
<dbReference type="EMBL" id="CP060286">
    <property type="protein sequence ID" value="QNK39178.1"/>
    <property type="molecule type" value="Genomic_DNA"/>
</dbReference>
<protein>
    <submittedName>
        <fullName evidence="4">KOW domain-containing RNA-binding protein</fullName>
    </submittedName>
</protein>
<keyword evidence="1" id="KW-0689">Ribosomal protein</keyword>
<dbReference type="InterPro" id="IPR041985">
    <property type="entry name" value="Ribosomal_eL14_KOW"/>
</dbReference>
<evidence type="ECO:0000313" key="5">
    <source>
        <dbReference type="Proteomes" id="UP000469440"/>
    </source>
</evidence>
<accession>A0A6N8I3F7</accession>
<evidence type="ECO:0000256" key="1">
    <source>
        <dbReference type="ARBA" id="ARBA00022980"/>
    </source>
</evidence>
<dbReference type="AlphaFoldDB" id="A0A6N8I3F7"/>
<reference evidence="3 5" key="1">
    <citation type="submission" date="2019-09" db="EMBL/GenBank/DDBJ databases">
        <title>Genome sequence of Clostridium sp. EA1.</title>
        <authorList>
            <person name="Poehlein A."/>
            <person name="Bengelsdorf F.R."/>
            <person name="Daniel R."/>
        </authorList>
    </citation>
    <scope>NUCLEOTIDE SEQUENCE [LARGE SCALE GENOMIC DNA]</scope>
    <source>
        <strain evidence="3 5">EA1</strain>
    </source>
</reference>
<keyword evidence="2" id="KW-0687">Ribonucleoprotein</keyword>
<organism evidence="3 5">
    <name type="scientific">Caproicibacter fermentans</name>
    <dbReference type="NCBI Taxonomy" id="2576756"/>
    <lineage>
        <taxon>Bacteria</taxon>
        <taxon>Bacillati</taxon>
        <taxon>Bacillota</taxon>
        <taxon>Clostridia</taxon>
        <taxon>Eubacteriales</taxon>
        <taxon>Acutalibacteraceae</taxon>
        <taxon>Caproicibacter</taxon>
    </lineage>
</organism>
<dbReference type="OrthoDB" id="1683515at2"/>
<dbReference type="RefSeq" id="WP_066650265.1">
    <property type="nucleotide sequence ID" value="NZ_CP060286.1"/>
</dbReference>
<dbReference type="GO" id="GO:0005840">
    <property type="term" value="C:ribosome"/>
    <property type="evidence" value="ECO:0007669"/>
    <property type="project" value="UniProtKB-KW"/>
</dbReference>
<gene>
    <name evidence="3" type="ORF">CAFE_33550</name>
    <name evidence="4" type="ORF">HCR03_10335</name>
</gene>
<dbReference type="Proteomes" id="UP000515909">
    <property type="component" value="Chromosome"/>
</dbReference>
<evidence type="ECO:0000256" key="2">
    <source>
        <dbReference type="ARBA" id="ARBA00023274"/>
    </source>
</evidence>
<dbReference type="CDD" id="cd06088">
    <property type="entry name" value="KOW_RPL14"/>
    <property type="match status" value="1"/>
</dbReference>
<evidence type="ECO:0000313" key="4">
    <source>
        <dbReference type="EMBL" id="QNK39178.1"/>
    </source>
</evidence>
<evidence type="ECO:0000313" key="6">
    <source>
        <dbReference type="Proteomes" id="UP000515909"/>
    </source>
</evidence>
<name>A0A6N8I3F7_9FIRM</name>
<dbReference type="SUPFAM" id="SSF50104">
    <property type="entry name" value="Translation proteins SH3-like domain"/>
    <property type="match status" value="1"/>
</dbReference>
<dbReference type="InterPro" id="IPR008991">
    <property type="entry name" value="Translation_prot_SH3-like_sf"/>
</dbReference>